<dbReference type="OrthoDB" id="263283at2759"/>
<dbReference type="EC" id="2.1.1.282" evidence="3"/>
<evidence type="ECO:0000256" key="11">
    <source>
        <dbReference type="ARBA" id="ARBA00049202"/>
    </source>
</evidence>
<evidence type="ECO:0000256" key="2">
    <source>
        <dbReference type="ARBA" id="ARBA00008569"/>
    </source>
</evidence>
<dbReference type="Gene3D" id="3.30.1960.10">
    <property type="entry name" value="tRNA wybutosine-synthesizing-like"/>
    <property type="match status" value="1"/>
</dbReference>
<evidence type="ECO:0000313" key="14">
    <source>
        <dbReference type="Proteomes" id="UP000694844"/>
    </source>
</evidence>
<comment type="function">
    <text evidence="9">Probable S-adenosyl-L-methionine-dependent methyltransferase that acts as a component of the wybutosine biosynthesis pathway. Wybutosine is a hyper modified guanosine with a tricyclic base found at the 3'-position adjacent to the anticodon of eukaryotic phenylalanine tRNA.</text>
</comment>
<keyword evidence="8" id="KW-0819">tRNA processing</keyword>
<sequence>MSSFDRDKERALTGVDLSRKGSIDARIHLLVSLLNGSNDFFTTSSCSGRIIIFDDNSEEGRISVKKKGCQWLYTTHDEAHYDAAIASLRDLSGDSVFKFEPFVLHVQCKSLGNAQSLLSCAVASGFRNSGISIGNKGKIIVAVRSTHSLEVPLSQDGELLVTEKYIEKLVQIANQKMQENFLRIDRFYGNVETLLERLKNVELCENDSSNKNLSTKKTRRKQHKKVEAKQSERISLNKLKDRPTEEMISDDLSGCSLFDDVT</sequence>
<evidence type="ECO:0000256" key="12">
    <source>
        <dbReference type="SAM" id="MobiDB-lite"/>
    </source>
</evidence>
<evidence type="ECO:0000256" key="6">
    <source>
        <dbReference type="ARBA" id="ARBA00022679"/>
    </source>
</evidence>
<evidence type="ECO:0000313" key="15">
    <source>
        <dbReference type="RefSeq" id="XP_022317062.1"/>
    </source>
</evidence>
<dbReference type="InterPro" id="IPR003827">
    <property type="entry name" value="tRNA_yW-synthesising"/>
</dbReference>
<keyword evidence="5" id="KW-0489">Methyltransferase</keyword>
<keyword evidence="6" id="KW-0808">Transferase</keyword>
<evidence type="ECO:0000256" key="10">
    <source>
        <dbReference type="ARBA" id="ARBA00030554"/>
    </source>
</evidence>
<dbReference type="GO" id="GO:0008168">
    <property type="term" value="F:methyltransferase activity"/>
    <property type="evidence" value="ECO:0007669"/>
    <property type="project" value="UniProtKB-KW"/>
</dbReference>
<comment type="catalytic activity">
    <reaction evidence="11">
        <text>4-demethyl-7-[(3S)-3-amino-3-carboxypropyl]wyosine(37) in tRNA(Phe) + S-adenosyl-L-methionine = 7-[(3S)-3-amino-3-carboxypropyl]wyosine(37) in tRNA(Phe) + S-adenosyl-L-homocysteine + H(+)</text>
        <dbReference type="Rhea" id="RHEA:36635"/>
        <dbReference type="Rhea" id="RHEA-COMP:10378"/>
        <dbReference type="Rhea" id="RHEA-COMP:10379"/>
        <dbReference type="ChEBI" id="CHEBI:15378"/>
        <dbReference type="ChEBI" id="CHEBI:57856"/>
        <dbReference type="ChEBI" id="CHEBI:59789"/>
        <dbReference type="ChEBI" id="CHEBI:73543"/>
        <dbReference type="ChEBI" id="CHEBI:73550"/>
        <dbReference type="EC" id="2.1.1.282"/>
    </reaction>
</comment>
<feature type="domain" description="tRNA wybutosine-synthesizing protein" evidence="13">
    <location>
        <begin position="13"/>
        <end position="192"/>
    </location>
</feature>
<feature type="compositionally biased region" description="Basic residues" evidence="12">
    <location>
        <begin position="214"/>
        <end position="224"/>
    </location>
</feature>
<dbReference type="FunFam" id="3.30.1960.10:FF:000001">
    <property type="entry name" value="tRNA wybutosine-synthesizing protein 3 homolog"/>
    <property type="match status" value="1"/>
</dbReference>
<dbReference type="InterPro" id="IPR036602">
    <property type="entry name" value="tRNA_yW-synthesising-like_sf"/>
</dbReference>
<dbReference type="UniPathway" id="UPA00375"/>
<dbReference type="KEGG" id="cvn:111120553"/>
<dbReference type="SUPFAM" id="SSF111278">
    <property type="entry name" value="SSo0622-like"/>
    <property type="match status" value="1"/>
</dbReference>
<dbReference type="Pfam" id="PF02676">
    <property type="entry name" value="TYW3"/>
    <property type="match status" value="1"/>
</dbReference>
<dbReference type="Proteomes" id="UP000694844">
    <property type="component" value="Chromosome 2"/>
</dbReference>
<evidence type="ECO:0000256" key="9">
    <source>
        <dbReference type="ARBA" id="ARBA00025378"/>
    </source>
</evidence>
<evidence type="ECO:0000256" key="8">
    <source>
        <dbReference type="ARBA" id="ARBA00022694"/>
    </source>
</evidence>
<name>A0A8B8CMJ8_CRAVI</name>
<evidence type="ECO:0000259" key="13">
    <source>
        <dbReference type="Pfam" id="PF02676"/>
    </source>
</evidence>
<reference evidence="15" key="1">
    <citation type="submission" date="2025-08" db="UniProtKB">
        <authorList>
            <consortium name="RefSeq"/>
        </authorList>
    </citation>
    <scope>IDENTIFICATION</scope>
    <source>
        <tissue evidence="15">Whole sample</tissue>
    </source>
</reference>
<proteinExistence type="inferred from homology"/>
<keyword evidence="7" id="KW-0949">S-adenosyl-L-methionine</keyword>
<evidence type="ECO:0000256" key="4">
    <source>
        <dbReference type="ARBA" id="ARBA00016536"/>
    </source>
</evidence>
<dbReference type="PANTHER" id="PTHR48418">
    <property type="entry name" value="TRNA WYBUTOSINE-SYNTHESIZING PROTEIN 3"/>
    <property type="match status" value="1"/>
</dbReference>
<evidence type="ECO:0000256" key="3">
    <source>
        <dbReference type="ARBA" id="ARBA00012750"/>
    </source>
</evidence>
<dbReference type="RefSeq" id="XP_022317062.1">
    <property type="nucleotide sequence ID" value="XM_022461354.1"/>
</dbReference>
<organism evidence="14 15">
    <name type="scientific">Crassostrea virginica</name>
    <name type="common">Eastern oyster</name>
    <dbReference type="NCBI Taxonomy" id="6565"/>
    <lineage>
        <taxon>Eukaryota</taxon>
        <taxon>Metazoa</taxon>
        <taxon>Spiralia</taxon>
        <taxon>Lophotrochozoa</taxon>
        <taxon>Mollusca</taxon>
        <taxon>Bivalvia</taxon>
        <taxon>Autobranchia</taxon>
        <taxon>Pteriomorphia</taxon>
        <taxon>Ostreida</taxon>
        <taxon>Ostreoidea</taxon>
        <taxon>Ostreidae</taxon>
        <taxon>Crassostrea</taxon>
    </lineage>
</organism>
<comment type="similarity">
    <text evidence="2">Belongs to the TYW3 family.</text>
</comment>
<protein>
    <recommendedName>
        <fullName evidence="4">tRNA wybutosine-synthesizing protein 3 homolog</fullName>
        <ecNumber evidence="3">2.1.1.282</ecNumber>
    </recommendedName>
    <alternativeName>
        <fullName evidence="10">tRNA(Phe) 7-((3-amino-3-carboxypropyl)-4-demethylwyosine(37)-N(4))-methyltransferase</fullName>
    </alternativeName>
</protein>
<comment type="pathway">
    <text evidence="1">tRNA modification; wybutosine-tRNA(Phe) biosynthesis.</text>
</comment>
<keyword evidence="14" id="KW-1185">Reference proteome</keyword>
<dbReference type="GeneID" id="111120553"/>
<evidence type="ECO:0000256" key="5">
    <source>
        <dbReference type="ARBA" id="ARBA00022603"/>
    </source>
</evidence>
<gene>
    <name evidence="15" type="primary">LOC111120553</name>
</gene>
<evidence type="ECO:0000256" key="7">
    <source>
        <dbReference type="ARBA" id="ARBA00022691"/>
    </source>
</evidence>
<dbReference type="AlphaFoldDB" id="A0A8B8CMJ8"/>
<dbReference type="GO" id="GO:0008033">
    <property type="term" value="P:tRNA processing"/>
    <property type="evidence" value="ECO:0007669"/>
    <property type="project" value="UniProtKB-KW"/>
</dbReference>
<evidence type="ECO:0000256" key="1">
    <source>
        <dbReference type="ARBA" id="ARBA00004797"/>
    </source>
</evidence>
<dbReference type="GO" id="GO:0032259">
    <property type="term" value="P:methylation"/>
    <property type="evidence" value="ECO:0007669"/>
    <property type="project" value="UniProtKB-KW"/>
</dbReference>
<dbReference type="PANTHER" id="PTHR48418:SF1">
    <property type="entry name" value="TRNA WYBUTOSINE-SYNTHESIZING PROTEIN 3"/>
    <property type="match status" value="1"/>
</dbReference>
<accession>A0A8B8CMJ8</accession>
<feature type="region of interest" description="Disordered" evidence="12">
    <location>
        <begin position="209"/>
        <end position="231"/>
    </location>
</feature>